<dbReference type="PANTHER" id="PTHR47047">
    <property type="entry name" value="PUTATIVE-RELATED-RELATED"/>
    <property type="match status" value="1"/>
</dbReference>
<feature type="region of interest" description="Disordered" evidence="1">
    <location>
        <begin position="126"/>
        <end position="169"/>
    </location>
</feature>
<dbReference type="AlphaFoldDB" id="S9UZV1"/>
<evidence type="ECO:0000259" key="2">
    <source>
        <dbReference type="Pfam" id="PF09149"/>
    </source>
</evidence>
<feature type="compositionally biased region" description="Basic and acidic residues" evidence="1">
    <location>
        <begin position="126"/>
        <end position="156"/>
    </location>
</feature>
<organism evidence="3 4">
    <name type="scientific">Strigomonas culicis</name>
    <dbReference type="NCBI Taxonomy" id="28005"/>
    <lineage>
        <taxon>Eukaryota</taxon>
        <taxon>Discoba</taxon>
        <taxon>Euglenozoa</taxon>
        <taxon>Kinetoplastea</taxon>
        <taxon>Metakinetoplastina</taxon>
        <taxon>Trypanosomatida</taxon>
        <taxon>Trypanosomatidae</taxon>
        <taxon>Strigomonadinae</taxon>
        <taxon>Strigomonas</taxon>
    </lineage>
</organism>
<dbReference type="InterPro" id="IPR036310">
    <property type="entry name" value="Smp-1-like_sf"/>
</dbReference>
<sequence>MGRGQSKDRFPKEGDFFLEGPQNFAYDTRKPVFARHNGLLFRLINSPERQWAYYNDTKKYEFHVTATIGPQSTNLMALGKTSLVEVPEGGWVAKTIVYPGLTEPFLQGNIVGFDSSVDAVLLTNEYKEKHREEKKQAKKEAKRAAKYGDEPPRDDERNDDELGNARERN</sequence>
<evidence type="ECO:0000313" key="3">
    <source>
        <dbReference type="EMBL" id="EPY34294.1"/>
    </source>
</evidence>
<dbReference type="Gene3D" id="2.60.40.1180">
    <property type="entry name" value="Golgi alpha-mannosidase II"/>
    <property type="match status" value="1"/>
</dbReference>
<proteinExistence type="predicted"/>
<evidence type="ECO:0000313" key="4">
    <source>
        <dbReference type="Proteomes" id="UP000015354"/>
    </source>
</evidence>
<feature type="domain" description="DUF1935" evidence="2">
    <location>
        <begin position="20"/>
        <end position="120"/>
    </location>
</feature>
<gene>
    <name evidence="3" type="ORF">STCU_01676</name>
</gene>
<dbReference type="OrthoDB" id="277819at2759"/>
<evidence type="ECO:0000256" key="1">
    <source>
        <dbReference type="SAM" id="MobiDB-lite"/>
    </source>
</evidence>
<dbReference type="SUPFAM" id="SSF101601">
    <property type="entry name" value="Smp-1-like"/>
    <property type="match status" value="1"/>
</dbReference>
<dbReference type="InterPro" id="IPR013780">
    <property type="entry name" value="Glyco_hydro_b"/>
</dbReference>
<dbReference type="Proteomes" id="UP000015354">
    <property type="component" value="Unassembled WGS sequence"/>
</dbReference>
<comment type="caution">
    <text evidence="3">The sequence shown here is derived from an EMBL/GenBank/DDBJ whole genome shotgun (WGS) entry which is preliminary data.</text>
</comment>
<accession>S9UZV1</accession>
<dbReference type="PANTHER" id="PTHR47047:SF3">
    <property type="entry name" value="PUTATIVE-RELATED"/>
    <property type="match status" value="1"/>
</dbReference>
<protein>
    <submittedName>
        <fullName evidence="3">Calpain-like cysteine peptidase, Clan CA, family C2</fullName>
    </submittedName>
</protein>
<dbReference type="Pfam" id="PF09149">
    <property type="entry name" value="DUF1935"/>
    <property type="match status" value="1"/>
</dbReference>
<name>S9UZV1_9TRYP</name>
<reference evidence="3 4" key="1">
    <citation type="journal article" date="2013" name="PLoS ONE">
        <title>Predicting the Proteins of Angomonas deanei, Strigomonas culicis and Their Respective Endosymbionts Reveals New Aspects of the Trypanosomatidae Family.</title>
        <authorList>
            <person name="Motta M.C."/>
            <person name="Martins A.C."/>
            <person name="de Souza S.S."/>
            <person name="Catta-Preta C.M."/>
            <person name="Silva R."/>
            <person name="Klein C.C."/>
            <person name="de Almeida L.G."/>
            <person name="de Lima Cunha O."/>
            <person name="Ciapina L.P."/>
            <person name="Brocchi M."/>
            <person name="Colabardini A.C."/>
            <person name="de Araujo Lima B."/>
            <person name="Machado C.R."/>
            <person name="de Almeida Soares C.M."/>
            <person name="Probst C.M."/>
            <person name="de Menezes C.B."/>
            <person name="Thompson C.E."/>
            <person name="Bartholomeu D.C."/>
            <person name="Gradia D.F."/>
            <person name="Pavoni D.P."/>
            <person name="Grisard E.C."/>
            <person name="Fantinatti-Garboggini F."/>
            <person name="Marchini F.K."/>
            <person name="Rodrigues-Luiz G.F."/>
            <person name="Wagner G."/>
            <person name="Goldman G.H."/>
            <person name="Fietto J.L."/>
            <person name="Elias M.C."/>
            <person name="Goldman M.H."/>
            <person name="Sagot M.F."/>
            <person name="Pereira M."/>
            <person name="Stoco P.H."/>
            <person name="de Mendonca-Neto R.P."/>
            <person name="Teixeira S.M."/>
            <person name="Maciel T.E."/>
            <person name="de Oliveira Mendes T.A."/>
            <person name="Urmenyi T.P."/>
            <person name="de Souza W."/>
            <person name="Schenkman S."/>
            <person name="de Vasconcelos A.T."/>
        </authorList>
    </citation>
    <scope>NUCLEOTIDE SEQUENCE [LARGE SCALE GENOMIC DNA]</scope>
</reference>
<keyword evidence="4" id="KW-1185">Reference proteome</keyword>
<dbReference type="InterPro" id="IPR015232">
    <property type="entry name" value="DUF1935"/>
</dbReference>
<dbReference type="EMBL" id="ATMH01001676">
    <property type="protein sequence ID" value="EPY34294.1"/>
    <property type="molecule type" value="Genomic_DNA"/>
</dbReference>